<keyword evidence="11" id="KW-1185">Reference proteome</keyword>
<comment type="caution">
    <text evidence="10">The sequence shown here is derived from an EMBL/GenBank/DDBJ whole genome shotgun (WGS) entry which is preliminary data.</text>
</comment>
<evidence type="ECO:0000256" key="2">
    <source>
        <dbReference type="ARBA" id="ARBA00009473"/>
    </source>
</evidence>
<keyword evidence="4" id="KW-0456">Lyase</keyword>
<dbReference type="GO" id="GO:0005737">
    <property type="term" value="C:cytoplasm"/>
    <property type="evidence" value="ECO:0007669"/>
    <property type="project" value="InterPro"/>
</dbReference>
<dbReference type="GO" id="GO:0004139">
    <property type="term" value="F:deoxyribose-phosphate aldolase activity"/>
    <property type="evidence" value="ECO:0007669"/>
    <property type="project" value="UniProtKB-EC"/>
</dbReference>
<organism evidence="10 11">
    <name type="scientific">Microctonus hyperodae</name>
    <name type="common">Parasitoid wasp</name>
    <dbReference type="NCBI Taxonomy" id="165561"/>
    <lineage>
        <taxon>Eukaryota</taxon>
        <taxon>Metazoa</taxon>
        <taxon>Ecdysozoa</taxon>
        <taxon>Arthropoda</taxon>
        <taxon>Hexapoda</taxon>
        <taxon>Insecta</taxon>
        <taxon>Pterygota</taxon>
        <taxon>Neoptera</taxon>
        <taxon>Endopterygota</taxon>
        <taxon>Hymenoptera</taxon>
        <taxon>Apocrita</taxon>
        <taxon>Ichneumonoidea</taxon>
        <taxon>Braconidae</taxon>
        <taxon>Euphorinae</taxon>
        <taxon>Microctonus</taxon>
    </lineage>
</organism>
<dbReference type="InterPro" id="IPR002915">
    <property type="entry name" value="DeoC/FbaB/LacD_aldolase"/>
</dbReference>
<keyword evidence="5 9" id="KW-0704">Schiff base</keyword>
<evidence type="ECO:0000256" key="9">
    <source>
        <dbReference type="PIRSR" id="PIRSR001357-50"/>
    </source>
</evidence>
<feature type="active site" description="Proton donor/acceptor" evidence="9">
    <location>
        <position position="251"/>
    </location>
</feature>
<dbReference type="EC" id="4.1.2.4" evidence="3"/>
<dbReference type="GO" id="GO:0009264">
    <property type="term" value="P:deoxyribonucleotide catabolic process"/>
    <property type="evidence" value="ECO:0007669"/>
    <property type="project" value="InterPro"/>
</dbReference>
<proteinExistence type="inferred from homology"/>
<evidence type="ECO:0000256" key="6">
    <source>
        <dbReference type="ARBA" id="ARBA00031814"/>
    </source>
</evidence>
<reference evidence="10" key="1">
    <citation type="journal article" date="2023" name="bioRxiv">
        <title>Scaffold-level genome assemblies of two parasitoid biocontrol wasps reveal the parthenogenesis mechanism and an associated novel virus.</title>
        <authorList>
            <person name="Inwood S."/>
            <person name="Skelly J."/>
            <person name="Guhlin J."/>
            <person name="Harrop T."/>
            <person name="Goldson S."/>
            <person name="Dearden P."/>
        </authorList>
    </citation>
    <scope>NUCLEOTIDE SEQUENCE</scope>
    <source>
        <strain evidence="10">Lincoln</strain>
        <tissue evidence="10">Whole body</tissue>
    </source>
</reference>
<evidence type="ECO:0000256" key="8">
    <source>
        <dbReference type="ARBA" id="ARBA00048791"/>
    </source>
</evidence>
<evidence type="ECO:0000313" key="11">
    <source>
        <dbReference type="Proteomes" id="UP001168972"/>
    </source>
</evidence>
<dbReference type="PANTHER" id="PTHR10889:SF3">
    <property type="entry name" value="DEOXYRIBOSE-PHOSPHATE ALDOLASE"/>
    <property type="match status" value="1"/>
</dbReference>
<evidence type="ECO:0000256" key="3">
    <source>
        <dbReference type="ARBA" id="ARBA00012515"/>
    </source>
</evidence>
<evidence type="ECO:0000256" key="4">
    <source>
        <dbReference type="ARBA" id="ARBA00023239"/>
    </source>
</evidence>
<comment type="pathway">
    <text evidence="1">Carbohydrate degradation; 2-deoxy-D-ribose 1-phosphate degradation; D-glyceraldehyde 3-phosphate and acetaldehyde from 2-deoxy-alpha-D-ribose 1-phosphate: step 2/2.</text>
</comment>
<dbReference type="InterPro" id="IPR011343">
    <property type="entry name" value="DeoC"/>
</dbReference>
<dbReference type="SMART" id="SM01133">
    <property type="entry name" value="DeoC"/>
    <property type="match status" value="1"/>
</dbReference>
<feature type="active site" description="Schiff-base intermediate with acetaldehyde" evidence="9">
    <location>
        <position position="215"/>
    </location>
</feature>
<dbReference type="CDD" id="cd00959">
    <property type="entry name" value="DeoC"/>
    <property type="match status" value="1"/>
</dbReference>
<dbReference type="EMBL" id="JAQQBR010000004">
    <property type="protein sequence ID" value="KAK0179244.1"/>
    <property type="molecule type" value="Genomic_DNA"/>
</dbReference>
<dbReference type="NCBIfam" id="TIGR00126">
    <property type="entry name" value="deoC"/>
    <property type="match status" value="1"/>
</dbReference>
<dbReference type="PANTHER" id="PTHR10889">
    <property type="entry name" value="DEOXYRIBOSE-PHOSPHATE ALDOLASE"/>
    <property type="match status" value="1"/>
</dbReference>
<evidence type="ECO:0000256" key="7">
    <source>
        <dbReference type="ARBA" id="ARBA00032755"/>
    </source>
</evidence>
<evidence type="ECO:0000313" key="10">
    <source>
        <dbReference type="EMBL" id="KAK0179244.1"/>
    </source>
</evidence>
<dbReference type="Proteomes" id="UP001168972">
    <property type="component" value="Unassembled WGS sequence"/>
</dbReference>
<dbReference type="PIRSF" id="PIRSF001357">
    <property type="entry name" value="DeoC"/>
    <property type="match status" value="1"/>
</dbReference>
<gene>
    <name evidence="10" type="ORF">PV327_008051</name>
</gene>
<dbReference type="SUPFAM" id="SSF51569">
    <property type="entry name" value="Aldolase"/>
    <property type="match status" value="1"/>
</dbReference>
<evidence type="ECO:0000256" key="1">
    <source>
        <dbReference type="ARBA" id="ARBA00004816"/>
    </source>
</evidence>
<comment type="similarity">
    <text evidence="2">Belongs to the DeoC/FbaB aldolase family. DeoC type 2 subfamily.</text>
</comment>
<dbReference type="GO" id="GO:0016052">
    <property type="term" value="P:carbohydrate catabolic process"/>
    <property type="evidence" value="ECO:0007669"/>
    <property type="project" value="TreeGrafter"/>
</dbReference>
<dbReference type="Pfam" id="PF01791">
    <property type="entry name" value="DeoC"/>
    <property type="match status" value="1"/>
</dbReference>
<accession>A0AA39KZ90</accession>
<comment type="catalytic activity">
    <reaction evidence="8">
        <text>2-deoxy-D-ribose 5-phosphate = D-glyceraldehyde 3-phosphate + acetaldehyde</text>
        <dbReference type="Rhea" id="RHEA:12821"/>
        <dbReference type="ChEBI" id="CHEBI:15343"/>
        <dbReference type="ChEBI" id="CHEBI:59776"/>
        <dbReference type="ChEBI" id="CHEBI:62877"/>
        <dbReference type="EC" id="4.1.2.4"/>
    </reaction>
</comment>
<sequence length="298" mass="33140">MGAQTKLLVELGLNNTKNIDEIYINNKIKEIREKVCNINHKNKVMMLLKTITLIDLTSLNNDDTPETIESLCLKAIKPIPENFVGPNTLLHTAAVCVYPARVNDAIDTLNKQNARQIFIASVAADFPFGKLSFEIRLKEIIDVVNQGVDEIDLVIDRSLVLTHDWDELFNQLSQMRVACKDKRMKTILSVGDLPSLNHVYKASMVAMAAGTNFIKTSTGKEKVNATLPAGIIMCQAIKDYYVHTGRKVGFKPAGGIKTCAQALEWLILVEELLGEEWLNKESFRIGASSLLDDIVKAI</sequence>
<name>A0AA39KZ90_MICHY</name>
<dbReference type="Gene3D" id="3.20.20.70">
    <property type="entry name" value="Aldolase class I"/>
    <property type="match status" value="1"/>
</dbReference>
<dbReference type="InterPro" id="IPR013785">
    <property type="entry name" value="Aldolase_TIM"/>
</dbReference>
<protein>
    <recommendedName>
        <fullName evidence="3">deoxyribose-phosphate aldolase</fullName>
        <ecNumber evidence="3">4.1.2.4</ecNumber>
    </recommendedName>
    <alternativeName>
        <fullName evidence="7">2-deoxy-D-ribose 5-phosphate aldolase</fullName>
    </alternativeName>
    <alternativeName>
        <fullName evidence="6">Phosphodeoxyriboaldolase</fullName>
    </alternativeName>
</protein>
<evidence type="ECO:0000256" key="5">
    <source>
        <dbReference type="ARBA" id="ARBA00023270"/>
    </source>
</evidence>
<reference evidence="10" key="2">
    <citation type="submission" date="2023-03" db="EMBL/GenBank/DDBJ databases">
        <authorList>
            <person name="Inwood S.N."/>
            <person name="Skelly J.G."/>
            <person name="Guhlin J."/>
            <person name="Harrop T.W.R."/>
            <person name="Goldson S.G."/>
            <person name="Dearden P.K."/>
        </authorList>
    </citation>
    <scope>NUCLEOTIDE SEQUENCE</scope>
    <source>
        <strain evidence="10">Lincoln</strain>
        <tissue evidence="10">Whole body</tissue>
    </source>
</reference>
<dbReference type="AlphaFoldDB" id="A0AA39KZ90"/>